<evidence type="ECO:0000256" key="3">
    <source>
        <dbReference type="ARBA" id="ARBA00023315"/>
    </source>
</evidence>
<dbReference type="PANTHER" id="PTHR10993">
    <property type="entry name" value="OCTANOYLTRANSFERASE"/>
    <property type="match status" value="1"/>
</dbReference>
<dbReference type="EMBL" id="FQZL01000004">
    <property type="protein sequence ID" value="SHI38135.1"/>
    <property type="molecule type" value="Genomic_DNA"/>
</dbReference>
<dbReference type="RefSeq" id="WP_073045718.1">
    <property type="nucleotide sequence ID" value="NZ_FQZL01000004.1"/>
</dbReference>
<evidence type="ECO:0000256" key="4">
    <source>
        <dbReference type="ARBA" id="ARBA00024732"/>
    </source>
</evidence>
<comment type="pathway">
    <text evidence="1 5 6">Protein modification; protein lipoylation via endogenous pathway; protein N(6)-(lipoyl)lysine from octanoyl-[acyl-carrier-protein]: step 1/2.</text>
</comment>
<proteinExistence type="inferred from homology"/>
<keyword evidence="3 5" id="KW-0012">Acyltransferase</keyword>
<feature type="site" description="Lowers pKa of active site Cys" evidence="5 9">
    <location>
        <position position="143"/>
    </location>
</feature>
<keyword evidence="12" id="KW-1185">Reference proteome</keyword>
<comment type="catalytic activity">
    <reaction evidence="5 6">
        <text>octanoyl-[ACP] + L-lysyl-[protein] = N(6)-octanoyl-L-lysyl-[protein] + holo-[ACP] + H(+)</text>
        <dbReference type="Rhea" id="RHEA:17665"/>
        <dbReference type="Rhea" id="RHEA-COMP:9636"/>
        <dbReference type="Rhea" id="RHEA-COMP:9685"/>
        <dbReference type="Rhea" id="RHEA-COMP:9752"/>
        <dbReference type="Rhea" id="RHEA-COMP:9928"/>
        <dbReference type="ChEBI" id="CHEBI:15378"/>
        <dbReference type="ChEBI" id="CHEBI:29969"/>
        <dbReference type="ChEBI" id="CHEBI:64479"/>
        <dbReference type="ChEBI" id="CHEBI:78463"/>
        <dbReference type="ChEBI" id="CHEBI:78809"/>
        <dbReference type="EC" id="2.3.1.181"/>
    </reaction>
</comment>
<evidence type="ECO:0000256" key="2">
    <source>
        <dbReference type="ARBA" id="ARBA00022679"/>
    </source>
</evidence>
<dbReference type="HAMAP" id="MF_00013">
    <property type="entry name" value="LipB"/>
    <property type="match status" value="1"/>
</dbReference>
<accession>A0A1M6ANV3</accession>
<keyword evidence="2 5" id="KW-0808">Transferase</keyword>
<dbReference type="PIRSF" id="PIRSF016262">
    <property type="entry name" value="LPLase"/>
    <property type="match status" value="1"/>
</dbReference>
<dbReference type="GO" id="GO:0033819">
    <property type="term" value="F:lipoyl(octanoyl) transferase activity"/>
    <property type="evidence" value="ECO:0007669"/>
    <property type="project" value="UniProtKB-EC"/>
</dbReference>
<dbReference type="OrthoDB" id="9787061at2"/>
<evidence type="ECO:0000256" key="7">
    <source>
        <dbReference type="PIRSR" id="PIRSR016262-1"/>
    </source>
</evidence>
<feature type="binding site" evidence="5 8">
    <location>
        <begin position="159"/>
        <end position="161"/>
    </location>
    <ligand>
        <name>substrate</name>
    </ligand>
</feature>
<dbReference type="InterPro" id="IPR004143">
    <property type="entry name" value="BPL_LPL_catalytic"/>
</dbReference>
<dbReference type="EC" id="2.3.1.181" evidence="5 6"/>
<dbReference type="NCBIfam" id="TIGR00214">
    <property type="entry name" value="lipB"/>
    <property type="match status" value="1"/>
</dbReference>
<dbReference type="InterPro" id="IPR000544">
    <property type="entry name" value="Octanoyltransferase"/>
</dbReference>
<evidence type="ECO:0000313" key="12">
    <source>
        <dbReference type="Proteomes" id="UP000184052"/>
    </source>
</evidence>
<comment type="miscellaneous">
    <text evidence="5">In the reaction, the free carboxyl group of octanoic acid is attached via an amide linkage to the epsilon-amino group of a specific lysine residue of lipoyl domains of lipoate-dependent enzymes.</text>
</comment>
<dbReference type="GO" id="GO:0005737">
    <property type="term" value="C:cytoplasm"/>
    <property type="evidence" value="ECO:0007669"/>
    <property type="project" value="UniProtKB-SubCell"/>
</dbReference>
<dbReference type="STRING" id="1121476.SAMN02745751_00193"/>
<evidence type="ECO:0000256" key="8">
    <source>
        <dbReference type="PIRSR" id="PIRSR016262-2"/>
    </source>
</evidence>
<evidence type="ECO:0000313" key="11">
    <source>
        <dbReference type="EMBL" id="SHI38135.1"/>
    </source>
</evidence>
<dbReference type="NCBIfam" id="NF010925">
    <property type="entry name" value="PRK14345.1"/>
    <property type="match status" value="1"/>
</dbReference>
<gene>
    <name evidence="5" type="primary">lipB</name>
    <name evidence="11" type="ORF">SAMN02745751_00193</name>
</gene>
<dbReference type="Pfam" id="PF21948">
    <property type="entry name" value="LplA-B_cat"/>
    <property type="match status" value="1"/>
</dbReference>
<sequence>MKLNVLRFKKIEYEKGFDIQLRVMDMRKKNLIDDTIILLQHPHVLTMGLDCGEGKDSNLLATRELLEEKGVSLVRTNRGGNITYHGPGQIVGYPIIDLNNHDKDIRQYVYNLEEFFIRMLREEYQICAGRDKKHRGVWVENDKITALGCSVKKWVTMHGFAFNVNTDMDYFKLINPCGITDKGVVSLEELTGFKQDEEVAESLVLEYFADMFGYDELVYFGEGIENMLEVSRSGY</sequence>
<organism evidence="11 12">
    <name type="scientific">Dethiosulfatibacter aminovorans DSM 17477</name>
    <dbReference type="NCBI Taxonomy" id="1121476"/>
    <lineage>
        <taxon>Bacteria</taxon>
        <taxon>Bacillati</taxon>
        <taxon>Bacillota</taxon>
        <taxon>Tissierellia</taxon>
        <taxon>Dethiosulfatibacter</taxon>
    </lineage>
</organism>
<dbReference type="InterPro" id="IPR020605">
    <property type="entry name" value="Octanoyltransferase_CS"/>
</dbReference>
<dbReference type="Gene3D" id="3.30.930.10">
    <property type="entry name" value="Bira Bifunctional Protein, Domain 2"/>
    <property type="match status" value="1"/>
</dbReference>
<dbReference type="AlphaFoldDB" id="A0A1M6ANV3"/>
<dbReference type="PROSITE" id="PS01313">
    <property type="entry name" value="LIPB"/>
    <property type="match status" value="1"/>
</dbReference>
<evidence type="ECO:0000256" key="1">
    <source>
        <dbReference type="ARBA" id="ARBA00004821"/>
    </source>
</evidence>
<dbReference type="Proteomes" id="UP000184052">
    <property type="component" value="Unassembled WGS sequence"/>
</dbReference>
<comment type="function">
    <text evidence="4 5 6">Catalyzes the transfer of endogenously produced octanoic acid from octanoyl-acyl-carrier-protein onto the lipoyl domains of lipoate-dependent enzymes. Lipoyl-ACP can also act as a substrate although octanoyl-ACP is likely to be the physiological substrate.</text>
</comment>
<dbReference type="InterPro" id="IPR045864">
    <property type="entry name" value="aa-tRNA-synth_II/BPL/LPL"/>
</dbReference>
<dbReference type="SUPFAM" id="SSF55681">
    <property type="entry name" value="Class II aaRS and biotin synthetases"/>
    <property type="match status" value="1"/>
</dbReference>
<dbReference type="PANTHER" id="PTHR10993:SF7">
    <property type="entry name" value="LIPOYLTRANSFERASE 2, MITOCHONDRIAL-RELATED"/>
    <property type="match status" value="1"/>
</dbReference>
<reference evidence="11 12" key="1">
    <citation type="submission" date="2016-11" db="EMBL/GenBank/DDBJ databases">
        <authorList>
            <person name="Jaros S."/>
            <person name="Januszkiewicz K."/>
            <person name="Wedrychowicz H."/>
        </authorList>
    </citation>
    <scope>NUCLEOTIDE SEQUENCE [LARGE SCALE GENOMIC DNA]</scope>
    <source>
        <strain evidence="11 12">DSM 17477</strain>
    </source>
</reference>
<evidence type="ECO:0000256" key="9">
    <source>
        <dbReference type="PIRSR" id="PIRSR016262-3"/>
    </source>
</evidence>
<evidence type="ECO:0000259" key="10">
    <source>
        <dbReference type="PROSITE" id="PS51733"/>
    </source>
</evidence>
<protein>
    <recommendedName>
        <fullName evidence="5 6">Octanoyltransferase</fullName>
        <ecNumber evidence="5 6">2.3.1.181</ecNumber>
    </recommendedName>
    <alternativeName>
        <fullName evidence="5">Lipoate-protein ligase B</fullName>
    </alternativeName>
    <alternativeName>
        <fullName evidence="5">Lipoyl/octanoyl transferase</fullName>
    </alternativeName>
    <alternativeName>
        <fullName evidence="5">Octanoyl-[acyl-carrier-protein]-protein N-octanoyltransferase</fullName>
    </alternativeName>
</protein>
<dbReference type="PROSITE" id="PS51733">
    <property type="entry name" value="BPL_LPL_CATALYTIC"/>
    <property type="match status" value="1"/>
</dbReference>
<dbReference type="GO" id="GO:0009249">
    <property type="term" value="P:protein lipoylation"/>
    <property type="evidence" value="ECO:0007669"/>
    <property type="project" value="InterPro"/>
</dbReference>
<feature type="active site" description="Acyl-thioester intermediate" evidence="5 7">
    <location>
        <position position="177"/>
    </location>
</feature>
<dbReference type="UniPathway" id="UPA00538">
    <property type="reaction ID" value="UER00592"/>
</dbReference>
<feature type="binding site" evidence="5 8">
    <location>
        <begin position="78"/>
        <end position="85"/>
    </location>
    <ligand>
        <name>substrate</name>
    </ligand>
</feature>
<comment type="subcellular location">
    <subcellularLocation>
        <location evidence="5">Cytoplasm</location>
    </subcellularLocation>
</comment>
<name>A0A1M6ANV3_9FIRM</name>
<feature type="binding site" evidence="5 8">
    <location>
        <begin position="146"/>
        <end position="148"/>
    </location>
    <ligand>
        <name>substrate</name>
    </ligand>
</feature>
<dbReference type="CDD" id="cd16444">
    <property type="entry name" value="LipB"/>
    <property type="match status" value="1"/>
</dbReference>
<evidence type="ECO:0000256" key="6">
    <source>
        <dbReference type="PIRNR" id="PIRNR016262"/>
    </source>
</evidence>
<evidence type="ECO:0000256" key="5">
    <source>
        <dbReference type="HAMAP-Rule" id="MF_00013"/>
    </source>
</evidence>
<comment type="similarity">
    <text evidence="5 6">Belongs to the LipB family.</text>
</comment>
<keyword evidence="5" id="KW-0963">Cytoplasm</keyword>
<feature type="domain" description="BPL/LPL catalytic" evidence="10">
    <location>
        <begin position="30"/>
        <end position="216"/>
    </location>
</feature>